<gene>
    <name evidence="4" type="ORF">B0J11DRAFT_52013</name>
</gene>
<reference evidence="4" key="1">
    <citation type="journal article" date="2021" name="Nat. Commun.">
        <title>Genetic determinants of endophytism in the Arabidopsis root mycobiome.</title>
        <authorList>
            <person name="Mesny F."/>
            <person name="Miyauchi S."/>
            <person name="Thiergart T."/>
            <person name="Pickel B."/>
            <person name="Atanasova L."/>
            <person name="Karlsson M."/>
            <person name="Huettel B."/>
            <person name="Barry K.W."/>
            <person name="Haridas S."/>
            <person name="Chen C."/>
            <person name="Bauer D."/>
            <person name="Andreopoulos W."/>
            <person name="Pangilinan J."/>
            <person name="LaButti K."/>
            <person name="Riley R."/>
            <person name="Lipzen A."/>
            <person name="Clum A."/>
            <person name="Drula E."/>
            <person name="Henrissat B."/>
            <person name="Kohler A."/>
            <person name="Grigoriev I.V."/>
            <person name="Martin F.M."/>
            <person name="Hacquard S."/>
        </authorList>
    </citation>
    <scope>NUCLEOTIDE SEQUENCE</scope>
    <source>
        <strain evidence="4">MPI-CAGE-CH-0243</strain>
    </source>
</reference>
<proteinExistence type="predicted"/>
<evidence type="ECO:0000259" key="3">
    <source>
        <dbReference type="Pfam" id="PF24320"/>
    </source>
</evidence>
<dbReference type="OrthoDB" id="64281at2759"/>
<dbReference type="AlphaFoldDB" id="A0A9P9IGB5"/>
<evidence type="ECO:0000313" key="5">
    <source>
        <dbReference type="Proteomes" id="UP000700596"/>
    </source>
</evidence>
<feature type="compositionally biased region" description="Polar residues" evidence="1">
    <location>
        <begin position="362"/>
        <end position="380"/>
    </location>
</feature>
<feature type="region of interest" description="Disordered" evidence="1">
    <location>
        <begin position="306"/>
        <end position="380"/>
    </location>
</feature>
<name>A0A9P9IGB5_9PLEO</name>
<dbReference type="EMBL" id="JAGMWT010000010">
    <property type="protein sequence ID" value="KAH7120918.1"/>
    <property type="molecule type" value="Genomic_DNA"/>
</dbReference>
<evidence type="ECO:0000256" key="1">
    <source>
        <dbReference type="SAM" id="MobiDB-lite"/>
    </source>
</evidence>
<accession>A0A9P9IGB5</accession>
<keyword evidence="2" id="KW-0732">Signal</keyword>
<feature type="domain" description="DUF7492" evidence="3">
    <location>
        <begin position="19"/>
        <end position="274"/>
    </location>
</feature>
<feature type="signal peptide" evidence="2">
    <location>
        <begin position="1"/>
        <end position="20"/>
    </location>
</feature>
<organism evidence="4 5">
    <name type="scientific">Dendryphion nanum</name>
    <dbReference type="NCBI Taxonomy" id="256645"/>
    <lineage>
        <taxon>Eukaryota</taxon>
        <taxon>Fungi</taxon>
        <taxon>Dikarya</taxon>
        <taxon>Ascomycota</taxon>
        <taxon>Pezizomycotina</taxon>
        <taxon>Dothideomycetes</taxon>
        <taxon>Pleosporomycetidae</taxon>
        <taxon>Pleosporales</taxon>
        <taxon>Torulaceae</taxon>
        <taxon>Dendryphion</taxon>
    </lineage>
</organism>
<evidence type="ECO:0000313" key="4">
    <source>
        <dbReference type="EMBL" id="KAH7120918.1"/>
    </source>
</evidence>
<comment type="caution">
    <text evidence="4">The sequence shown here is derived from an EMBL/GenBank/DDBJ whole genome shotgun (WGS) entry which is preliminary data.</text>
</comment>
<dbReference type="Proteomes" id="UP000700596">
    <property type="component" value="Unassembled WGS sequence"/>
</dbReference>
<dbReference type="Pfam" id="PF24320">
    <property type="entry name" value="DUF7492"/>
    <property type="match status" value="1"/>
</dbReference>
<protein>
    <recommendedName>
        <fullName evidence="3">DUF7492 domain-containing protein</fullName>
    </recommendedName>
</protein>
<evidence type="ECO:0000256" key="2">
    <source>
        <dbReference type="SAM" id="SignalP"/>
    </source>
</evidence>
<feature type="chain" id="PRO_5040480968" description="DUF7492 domain-containing protein" evidence="2">
    <location>
        <begin position="21"/>
        <end position="421"/>
    </location>
</feature>
<sequence length="421" mass="45371">MHSSLLALLAASAITPTILAHTWVEQIRVISGNGTYVGEYGYPRSFKPKTAPGFNDQADVVFLQPDSSVQPPFIREDSPLCHPKQRKQVQSEKFPRAQTPAGSWLALRYTENGHVSNPGSANSAPFPGRRKNGGTVFVFGTTQPKEDEKIASVLRWTEDGQGGDKRGVLLGVNDYDDGRCYELNGEALTAQRSKKIPNFAFGQATGGQGTYPLLCETNVQLPKTASTGQPYTLYWVWQWPMEPNPKNGDVGKDEYYTTCMDVDIVDTLKKDAAMKFPNGGQQDAMSVAVSNFSARKAAITNPIEGEIGPVFKTSSGSVPTPTGGAPPASKPTLLPSGPPFGNSTASLPIPTLTRRPGENPGRRTSTRPTQQPSSIANGDNNGIIVTVTQRITITAVPSQATPRAVPRQVSEVRLLGRMYRG</sequence>
<keyword evidence="5" id="KW-1185">Reference proteome</keyword>
<dbReference type="InterPro" id="IPR055915">
    <property type="entry name" value="DUF7492"/>
</dbReference>